<sequence>MQYPSVYISAKFVYNPGSASIDSDFSSYGLGSTNLDSFDKKDSGNGFWLCNIVYIIDKGIRVLWHNSWASGHMLIMDIMGSGDGSYVVGFSVQYAAGSLVKYSYDPGSGSGLWKCNMELPY</sequence>
<accession>A0ABQ4ZPS1</accession>
<protein>
    <submittedName>
        <fullName evidence="1">Uncharacterized protein</fullName>
    </submittedName>
</protein>
<gene>
    <name evidence="1" type="ORF">Tco_0773957</name>
</gene>
<dbReference type="Proteomes" id="UP001151760">
    <property type="component" value="Unassembled WGS sequence"/>
</dbReference>
<proteinExistence type="predicted"/>
<evidence type="ECO:0000313" key="1">
    <source>
        <dbReference type="EMBL" id="GJS91321.1"/>
    </source>
</evidence>
<evidence type="ECO:0000313" key="2">
    <source>
        <dbReference type="Proteomes" id="UP001151760"/>
    </source>
</evidence>
<comment type="caution">
    <text evidence="1">The sequence shown here is derived from an EMBL/GenBank/DDBJ whole genome shotgun (WGS) entry which is preliminary data.</text>
</comment>
<reference evidence="1" key="1">
    <citation type="journal article" date="2022" name="Int. J. Mol. Sci.">
        <title>Draft Genome of Tanacetum Coccineum: Genomic Comparison of Closely Related Tanacetum-Family Plants.</title>
        <authorList>
            <person name="Yamashiro T."/>
            <person name="Shiraishi A."/>
            <person name="Nakayama K."/>
            <person name="Satake H."/>
        </authorList>
    </citation>
    <scope>NUCLEOTIDE SEQUENCE</scope>
</reference>
<keyword evidence="2" id="KW-1185">Reference proteome</keyword>
<dbReference type="EMBL" id="BQNB010011496">
    <property type="protein sequence ID" value="GJS91321.1"/>
    <property type="molecule type" value="Genomic_DNA"/>
</dbReference>
<organism evidence="1 2">
    <name type="scientific">Tanacetum coccineum</name>
    <dbReference type="NCBI Taxonomy" id="301880"/>
    <lineage>
        <taxon>Eukaryota</taxon>
        <taxon>Viridiplantae</taxon>
        <taxon>Streptophyta</taxon>
        <taxon>Embryophyta</taxon>
        <taxon>Tracheophyta</taxon>
        <taxon>Spermatophyta</taxon>
        <taxon>Magnoliopsida</taxon>
        <taxon>eudicotyledons</taxon>
        <taxon>Gunneridae</taxon>
        <taxon>Pentapetalae</taxon>
        <taxon>asterids</taxon>
        <taxon>campanulids</taxon>
        <taxon>Asterales</taxon>
        <taxon>Asteraceae</taxon>
        <taxon>Asteroideae</taxon>
        <taxon>Anthemideae</taxon>
        <taxon>Anthemidinae</taxon>
        <taxon>Tanacetum</taxon>
    </lineage>
</organism>
<name>A0ABQ4ZPS1_9ASTR</name>
<reference evidence="1" key="2">
    <citation type="submission" date="2022-01" db="EMBL/GenBank/DDBJ databases">
        <authorList>
            <person name="Yamashiro T."/>
            <person name="Shiraishi A."/>
            <person name="Satake H."/>
            <person name="Nakayama K."/>
        </authorList>
    </citation>
    <scope>NUCLEOTIDE SEQUENCE</scope>
</reference>